<protein>
    <submittedName>
        <fullName evidence="2">Uncharacterized protein</fullName>
    </submittedName>
</protein>
<reference evidence="2 3" key="1">
    <citation type="submission" date="2024-06" db="EMBL/GenBank/DDBJ databases">
        <authorList>
            <person name="Pan Q."/>
            <person name="Wen M."/>
            <person name="Jouanno E."/>
            <person name="Zahm M."/>
            <person name="Klopp C."/>
            <person name="Cabau C."/>
            <person name="Louis A."/>
            <person name="Berthelot C."/>
            <person name="Parey E."/>
            <person name="Roest Crollius H."/>
            <person name="Montfort J."/>
            <person name="Robinson-Rechavi M."/>
            <person name="Bouchez O."/>
            <person name="Lampietro C."/>
            <person name="Lopez Roques C."/>
            <person name="Donnadieu C."/>
            <person name="Postlethwait J."/>
            <person name="Bobe J."/>
            <person name="Verreycken H."/>
            <person name="Guiguen Y."/>
        </authorList>
    </citation>
    <scope>NUCLEOTIDE SEQUENCE [LARGE SCALE GENOMIC DNA]</scope>
    <source>
        <strain evidence="2">Up_M1</strain>
        <tissue evidence="2">Testis</tissue>
    </source>
</reference>
<name>A0ABD0X0I2_UMBPY</name>
<comment type="caution">
    <text evidence="2">The sequence shown here is derived from an EMBL/GenBank/DDBJ whole genome shotgun (WGS) entry which is preliminary data.</text>
</comment>
<sequence>MARGVVHLQKRGVNQLPEGPRRTEISGEGCRYRMSNHRCNSSQRKCQKIWTSIRHWSCPQGKWTKSC</sequence>
<gene>
    <name evidence="2" type="ORF">UPYG_G00145180</name>
</gene>
<evidence type="ECO:0000313" key="3">
    <source>
        <dbReference type="Proteomes" id="UP001557470"/>
    </source>
</evidence>
<dbReference type="Proteomes" id="UP001557470">
    <property type="component" value="Unassembled WGS sequence"/>
</dbReference>
<feature type="region of interest" description="Disordered" evidence="1">
    <location>
        <begin position="1"/>
        <end position="22"/>
    </location>
</feature>
<evidence type="ECO:0000313" key="2">
    <source>
        <dbReference type="EMBL" id="KAL0984681.1"/>
    </source>
</evidence>
<evidence type="ECO:0000256" key="1">
    <source>
        <dbReference type="SAM" id="MobiDB-lite"/>
    </source>
</evidence>
<keyword evidence="3" id="KW-1185">Reference proteome</keyword>
<dbReference type="AlphaFoldDB" id="A0ABD0X0I2"/>
<accession>A0ABD0X0I2</accession>
<organism evidence="2 3">
    <name type="scientific">Umbra pygmaea</name>
    <name type="common">Eastern mudminnow</name>
    <dbReference type="NCBI Taxonomy" id="75934"/>
    <lineage>
        <taxon>Eukaryota</taxon>
        <taxon>Metazoa</taxon>
        <taxon>Chordata</taxon>
        <taxon>Craniata</taxon>
        <taxon>Vertebrata</taxon>
        <taxon>Euteleostomi</taxon>
        <taxon>Actinopterygii</taxon>
        <taxon>Neopterygii</taxon>
        <taxon>Teleostei</taxon>
        <taxon>Protacanthopterygii</taxon>
        <taxon>Esociformes</taxon>
        <taxon>Umbridae</taxon>
        <taxon>Umbra</taxon>
    </lineage>
</organism>
<proteinExistence type="predicted"/>
<dbReference type="EMBL" id="JAGEUA010000004">
    <property type="protein sequence ID" value="KAL0984681.1"/>
    <property type="molecule type" value="Genomic_DNA"/>
</dbReference>